<proteinExistence type="predicted"/>
<dbReference type="EMBL" id="HBUE01055018">
    <property type="protein sequence ID" value="CAG6466135.1"/>
    <property type="molecule type" value="Transcribed_RNA"/>
</dbReference>
<organism evidence="2">
    <name type="scientific">Culex pipiens</name>
    <name type="common">House mosquito</name>
    <dbReference type="NCBI Taxonomy" id="7175"/>
    <lineage>
        <taxon>Eukaryota</taxon>
        <taxon>Metazoa</taxon>
        <taxon>Ecdysozoa</taxon>
        <taxon>Arthropoda</taxon>
        <taxon>Hexapoda</taxon>
        <taxon>Insecta</taxon>
        <taxon>Pterygota</taxon>
        <taxon>Neoptera</taxon>
        <taxon>Endopterygota</taxon>
        <taxon>Diptera</taxon>
        <taxon>Nematocera</taxon>
        <taxon>Culicoidea</taxon>
        <taxon>Culicidae</taxon>
        <taxon>Culicinae</taxon>
        <taxon>Culicini</taxon>
        <taxon>Culex</taxon>
        <taxon>Culex</taxon>
    </lineage>
</organism>
<dbReference type="AlphaFoldDB" id="A0A8D8B2S1"/>
<evidence type="ECO:0000313" key="2">
    <source>
        <dbReference type="EMBL" id="CAG6466135.1"/>
    </source>
</evidence>
<evidence type="ECO:0000256" key="1">
    <source>
        <dbReference type="SAM" id="MobiDB-lite"/>
    </source>
</evidence>
<protein>
    <submittedName>
        <fullName evidence="2">(northern house mosquito) hypothetical protein</fullName>
    </submittedName>
</protein>
<reference evidence="2" key="1">
    <citation type="submission" date="2021-05" db="EMBL/GenBank/DDBJ databases">
        <authorList>
            <person name="Alioto T."/>
            <person name="Alioto T."/>
            <person name="Gomez Garrido J."/>
        </authorList>
    </citation>
    <scope>NUCLEOTIDE SEQUENCE</scope>
</reference>
<accession>A0A8D8B2S1</accession>
<sequence>MASEPIGLVAGRVQRHLQPAAVSAVLLPELPDGKRRRPRGHHVPQSVQQTELRADQLTAQSAQGHEQRRQIGRFMGWAAAGIASRECTEALSNYYKIQIMISNSRKTTCTQYNTTLPENATDNFRSFVR</sequence>
<feature type="region of interest" description="Disordered" evidence="1">
    <location>
        <begin position="28"/>
        <end position="67"/>
    </location>
</feature>
<feature type="compositionally biased region" description="Polar residues" evidence="1">
    <location>
        <begin position="45"/>
        <end position="64"/>
    </location>
</feature>
<name>A0A8D8B2S1_CULPI</name>